<dbReference type="InterPro" id="IPR001810">
    <property type="entry name" value="F-box_dom"/>
</dbReference>
<dbReference type="Pfam" id="PF24523">
    <property type="entry name" value="DUF7595"/>
    <property type="match status" value="1"/>
</dbReference>
<keyword evidence="3" id="KW-1185">Reference proteome</keyword>
<dbReference type="EMBL" id="JAUUTY010000006">
    <property type="protein sequence ID" value="KAK1621029.1"/>
    <property type="molecule type" value="Genomic_DNA"/>
</dbReference>
<gene>
    <name evidence="2" type="ORF">QYE76_026546</name>
</gene>
<name>A0AAD8RJU9_LOLMU</name>
<dbReference type="Proteomes" id="UP001231189">
    <property type="component" value="Unassembled WGS sequence"/>
</dbReference>
<dbReference type="Gene3D" id="1.20.1280.50">
    <property type="match status" value="1"/>
</dbReference>
<accession>A0AAD8RJU9</accession>
<reference evidence="2" key="1">
    <citation type="submission" date="2023-07" db="EMBL/GenBank/DDBJ databases">
        <title>A chromosome-level genome assembly of Lolium multiflorum.</title>
        <authorList>
            <person name="Chen Y."/>
            <person name="Copetti D."/>
            <person name="Kolliker R."/>
            <person name="Studer B."/>
        </authorList>
    </citation>
    <scope>NUCLEOTIDE SEQUENCE</scope>
    <source>
        <strain evidence="2">02402/16</strain>
        <tissue evidence="2">Leaf</tissue>
    </source>
</reference>
<dbReference type="Pfam" id="PF00646">
    <property type="entry name" value="F-box"/>
    <property type="match status" value="1"/>
</dbReference>
<organism evidence="2 3">
    <name type="scientific">Lolium multiflorum</name>
    <name type="common">Italian ryegrass</name>
    <name type="synonym">Lolium perenne subsp. multiflorum</name>
    <dbReference type="NCBI Taxonomy" id="4521"/>
    <lineage>
        <taxon>Eukaryota</taxon>
        <taxon>Viridiplantae</taxon>
        <taxon>Streptophyta</taxon>
        <taxon>Embryophyta</taxon>
        <taxon>Tracheophyta</taxon>
        <taxon>Spermatophyta</taxon>
        <taxon>Magnoliopsida</taxon>
        <taxon>Liliopsida</taxon>
        <taxon>Poales</taxon>
        <taxon>Poaceae</taxon>
        <taxon>BOP clade</taxon>
        <taxon>Pooideae</taxon>
        <taxon>Poodae</taxon>
        <taxon>Poeae</taxon>
        <taxon>Poeae Chloroplast Group 2 (Poeae type)</taxon>
        <taxon>Loliodinae</taxon>
        <taxon>Loliinae</taxon>
        <taxon>Lolium</taxon>
    </lineage>
</organism>
<evidence type="ECO:0000259" key="1">
    <source>
        <dbReference type="PROSITE" id="PS50181"/>
    </source>
</evidence>
<proteinExistence type="predicted"/>
<evidence type="ECO:0000313" key="2">
    <source>
        <dbReference type="EMBL" id="KAK1621029.1"/>
    </source>
</evidence>
<feature type="domain" description="F-box" evidence="1">
    <location>
        <begin position="5"/>
        <end position="58"/>
    </location>
</feature>
<protein>
    <recommendedName>
        <fullName evidence="1">F-box domain-containing protein</fullName>
    </recommendedName>
</protein>
<dbReference type="InterPro" id="IPR056016">
    <property type="entry name" value="DUF7595"/>
</dbReference>
<dbReference type="PANTHER" id="PTHR35828:SF46">
    <property type="entry name" value="F-BOX DOMAIN-CONTAINING PROTEIN"/>
    <property type="match status" value="1"/>
</dbReference>
<comment type="caution">
    <text evidence="2">The sequence shown here is derived from an EMBL/GenBank/DDBJ whole genome shotgun (WGS) entry which is preliminary data.</text>
</comment>
<dbReference type="SUPFAM" id="SSF81383">
    <property type="entry name" value="F-box domain"/>
    <property type="match status" value="1"/>
</dbReference>
<dbReference type="AlphaFoldDB" id="A0AAD8RJU9"/>
<dbReference type="PANTHER" id="PTHR35828">
    <property type="entry name" value="OS08G0203800 PROTEIN-RELATED"/>
    <property type="match status" value="1"/>
</dbReference>
<evidence type="ECO:0000313" key="3">
    <source>
        <dbReference type="Proteomes" id="UP001231189"/>
    </source>
</evidence>
<dbReference type="InterPro" id="IPR036047">
    <property type="entry name" value="F-box-like_dom_sf"/>
</dbReference>
<dbReference type="PROSITE" id="PS50181">
    <property type="entry name" value="FBOX"/>
    <property type="match status" value="1"/>
</dbReference>
<sequence length="414" mass="45583">MEETTEEAMLLPDDVVRKILLRVATVDVVSLFRCALSCKQWRALVADVSFLQNHWPENRCHPSSLLGFFDKRYDDGESPIFSPVSPGSELGPRRRYLTSFVPDAPDGILDDAVPLAARGGLLLVLLITGRLGSDSFHLAVCDILAGTCDVLPPLGCAISQFGCAVVAREDCFSLDVQQGQTPLPCYSAFFKVLAMVIERNDKGCNLYTFSSSEPNWSEPRKCLDEVWQRDDISCLQIRTGTTRVILCRGVAYWLGSYSTDPGNLPLYFTIGVNVKTGQTSSTELSIPANQTALSSFGLMLSVAVDGNLSLLHLEKEGFRLNTWTRGDNGTWIRTRVIELKPPKKVWDPVYVSILSGGKSGALFMSDMYGHVYKADPETGVMEDVTAEMFQGSLGIMAVPIEIDWPALFMSRLSV</sequence>